<sequence length="78" mass="8684">IVDSIIALFRVDFTNKMGTRRSPGGGINVHIRSKEASWWSCFLLTQSRSVSVSGRAKESNKSAKSLMLLISRKAKLYP</sequence>
<reference evidence="1" key="1">
    <citation type="submission" date="2021-01" db="EMBL/GenBank/DDBJ databases">
        <authorList>
            <consortium name="Genoscope - CEA"/>
            <person name="William W."/>
        </authorList>
    </citation>
    <scope>NUCLEOTIDE SEQUENCE</scope>
</reference>
<gene>
    <name evidence="1" type="ORF">DARMORV10_A05P25830.1</name>
</gene>
<feature type="non-terminal residue" evidence="1">
    <location>
        <position position="78"/>
    </location>
</feature>
<dbReference type="AlphaFoldDB" id="A0A816TCC1"/>
<dbReference type="Proteomes" id="UP001295469">
    <property type="component" value="Chromosome A05"/>
</dbReference>
<organism evidence="1">
    <name type="scientific">Brassica napus</name>
    <name type="common">Rape</name>
    <dbReference type="NCBI Taxonomy" id="3708"/>
    <lineage>
        <taxon>Eukaryota</taxon>
        <taxon>Viridiplantae</taxon>
        <taxon>Streptophyta</taxon>
        <taxon>Embryophyta</taxon>
        <taxon>Tracheophyta</taxon>
        <taxon>Spermatophyta</taxon>
        <taxon>Magnoliopsida</taxon>
        <taxon>eudicotyledons</taxon>
        <taxon>Gunneridae</taxon>
        <taxon>Pentapetalae</taxon>
        <taxon>rosids</taxon>
        <taxon>malvids</taxon>
        <taxon>Brassicales</taxon>
        <taxon>Brassicaceae</taxon>
        <taxon>Brassiceae</taxon>
        <taxon>Brassica</taxon>
    </lineage>
</organism>
<accession>A0A816TCC1</accession>
<evidence type="ECO:0000313" key="1">
    <source>
        <dbReference type="EMBL" id="CAF2099176.1"/>
    </source>
</evidence>
<dbReference type="EMBL" id="HG994359">
    <property type="protein sequence ID" value="CAF2099176.1"/>
    <property type="molecule type" value="Genomic_DNA"/>
</dbReference>
<proteinExistence type="predicted"/>
<feature type="non-terminal residue" evidence="1">
    <location>
        <position position="1"/>
    </location>
</feature>
<name>A0A816TCC1_BRANA</name>
<protein>
    <submittedName>
        <fullName evidence="1">(rape) hypothetical protein</fullName>
    </submittedName>
</protein>